<dbReference type="InterPro" id="IPR021109">
    <property type="entry name" value="Peptidase_aspartic_dom_sf"/>
</dbReference>
<reference evidence="7" key="2">
    <citation type="submission" date="2025-08" db="UniProtKB">
        <authorList>
            <consortium name="RefSeq"/>
        </authorList>
    </citation>
    <scope>IDENTIFICATION</scope>
    <source>
        <tissue evidence="7">Leaf</tissue>
    </source>
</reference>
<name>A0A9R0JZZ0_SPIOL</name>
<dbReference type="PANTHER" id="PTHR47967">
    <property type="entry name" value="OS07G0603500 PROTEIN-RELATED"/>
    <property type="match status" value="1"/>
</dbReference>
<dbReference type="GO" id="GO:0005576">
    <property type="term" value="C:extracellular region"/>
    <property type="evidence" value="ECO:0000318"/>
    <property type="project" value="GO_Central"/>
</dbReference>
<evidence type="ECO:0000256" key="3">
    <source>
        <dbReference type="ARBA" id="ARBA00022801"/>
    </source>
</evidence>
<keyword evidence="2" id="KW-0645">Protease</keyword>
<dbReference type="Pfam" id="PF14541">
    <property type="entry name" value="TAXi_C"/>
    <property type="match status" value="1"/>
</dbReference>
<proteinExistence type="inferred from homology"/>
<keyword evidence="3" id="KW-0378">Hydrolase</keyword>
<dbReference type="GO" id="GO:0006508">
    <property type="term" value="P:proteolysis"/>
    <property type="evidence" value="ECO:0007669"/>
    <property type="project" value="UniProtKB-KW"/>
</dbReference>
<dbReference type="InterPro" id="IPR032799">
    <property type="entry name" value="TAXi_C"/>
</dbReference>
<dbReference type="GeneID" id="110792867"/>
<dbReference type="PANTHER" id="PTHR47967:SF23">
    <property type="entry name" value="OS04G0448300 PROTEIN"/>
    <property type="match status" value="1"/>
</dbReference>
<feature type="domain" description="Xylanase inhibitor N-terminal" evidence="5">
    <location>
        <begin position="4"/>
        <end position="84"/>
    </location>
</feature>
<evidence type="ECO:0000313" key="6">
    <source>
        <dbReference type="Proteomes" id="UP000813463"/>
    </source>
</evidence>
<dbReference type="Pfam" id="PF14543">
    <property type="entry name" value="TAXi_N"/>
    <property type="match status" value="1"/>
</dbReference>
<dbReference type="GO" id="GO:0004190">
    <property type="term" value="F:aspartic-type endopeptidase activity"/>
    <property type="evidence" value="ECO:0000318"/>
    <property type="project" value="GO_Central"/>
</dbReference>
<dbReference type="InterPro" id="IPR051708">
    <property type="entry name" value="Plant_Aspart_Prot_A1"/>
</dbReference>
<dbReference type="KEGG" id="soe:110792867"/>
<reference evidence="6" key="1">
    <citation type="journal article" date="2021" name="Nat. Commun.">
        <title>Genomic analyses provide insights into spinach domestication and the genetic basis of agronomic traits.</title>
        <authorList>
            <person name="Cai X."/>
            <person name="Sun X."/>
            <person name="Xu C."/>
            <person name="Sun H."/>
            <person name="Wang X."/>
            <person name="Ge C."/>
            <person name="Zhang Z."/>
            <person name="Wang Q."/>
            <person name="Fei Z."/>
            <person name="Jiao C."/>
            <person name="Wang Q."/>
        </authorList>
    </citation>
    <scope>NUCLEOTIDE SEQUENCE [LARGE SCALE GENOMIC DNA]</scope>
    <source>
        <strain evidence="6">cv. Varoflay</strain>
    </source>
</reference>
<evidence type="ECO:0000313" key="7">
    <source>
        <dbReference type="RefSeq" id="XP_021853375.1"/>
    </source>
</evidence>
<dbReference type="AlphaFoldDB" id="A0A9R0JZZ0"/>
<dbReference type="Proteomes" id="UP000813463">
    <property type="component" value="Chromosome 2"/>
</dbReference>
<comment type="similarity">
    <text evidence="1">Belongs to the peptidase A1 family.</text>
</comment>
<protein>
    <recommendedName>
        <fullName evidence="8">Peptidase A1 domain-containing protein</fullName>
    </recommendedName>
</protein>
<evidence type="ECO:0000256" key="2">
    <source>
        <dbReference type="ARBA" id="ARBA00022670"/>
    </source>
</evidence>
<gene>
    <name evidence="7" type="primary">LOC110792867</name>
</gene>
<feature type="domain" description="Xylanase inhibitor C-terminal" evidence="4">
    <location>
        <begin position="105"/>
        <end position="251"/>
    </location>
</feature>
<dbReference type="SUPFAM" id="SSF50630">
    <property type="entry name" value="Acid proteases"/>
    <property type="match status" value="1"/>
</dbReference>
<organism evidence="6 7">
    <name type="scientific">Spinacia oleracea</name>
    <name type="common">Spinach</name>
    <dbReference type="NCBI Taxonomy" id="3562"/>
    <lineage>
        <taxon>Eukaryota</taxon>
        <taxon>Viridiplantae</taxon>
        <taxon>Streptophyta</taxon>
        <taxon>Embryophyta</taxon>
        <taxon>Tracheophyta</taxon>
        <taxon>Spermatophyta</taxon>
        <taxon>Magnoliopsida</taxon>
        <taxon>eudicotyledons</taxon>
        <taxon>Gunneridae</taxon>
        <taxon>Pentapetalae</taxon>
        <taxon>Caryophyllales</taxon>
        <taxon>Chenopodiaceae</taxon>
        <taxon>Chenopodioideae</taxon>
        <taxon>Anserineae</taxon>
        <taxon>Spinacia</taxon>
    </lineage>
</organism>
<dbReference type="Gene3D" id="2.40.70.10">
    <property type="entry name" value="Acid Proteases"/>
    <property type="match status" value="2"/>
</dbReference>
<dbReference type="OrthoDB" id="2747330at2759"/>
<keyword evidence="6" id="KW-1185">Reference proteome</keyword>
<sequence>MATYENATVAYGIMATDVINFKPLPEIVQDFVFGCSLKNSIKMMGVIGASNSGLSLPRQLYPEDPKFSYCISDDLSKTNLVKFGPAAILSGDTLDMVKNLHTGFYYLDVLTIEVNREEIDIKPIVFEMSTDGKRGFIADSTTALTVLTSEAFDALKKKVEQFLGPASKYMIFEICYPSSMLGKGQEDPRPLIGLQVTDFTLEFEGFRIWQKIPKSNIECLQMIRTMSFLSVLGFEQLVNYNVGHDPNNNLMYIEETTCETV</sequence>
<evidence type="ECO:0000256" key="1">
    <source>
        <dbReference type="ARBA" id="ARBA00007447"/>
    </source>
</evidence>
<accession>A0A9R0JZZ0</accession>
<dbReference type="RefSeq" id="XP_021853375.1">
    <property type="nucleotide sequence ID" value="XM_021997683.1"/>
</dbReference>
<evidence type="ECO:0000259" key="4">
    <source>
        <dbReference type="Pfam" id="PF14541"/>
    </source>
</evidence>
<evidence type="ECO:0008006" key="8">
    <source>
        <dbReference type="Google" id="ProtNLM"/>
    </source>
</evidence>
<dbReference type="InterPro" id="IPR032861">
    <property type="entry name" value="TAXi_N"/>
</dbReference>
<evidence type="ECO:0000259" key="5">
    <source>
        <dbReference type="Pfam" id="PF14543"/>
    </source>
</evidence>